<comment type="caution">
    <text evidence="1">The sequence shown here is derived from an EMBL/GenBank/DDBJ whole genome shotgun (WGS) entry which is preliminary data.</text>
</comment>
<organism evidence="1 2">
    <name type="scientific">Nostocoides veronense</name>
    <dbReference type="NCBI Taxonomy" id="330836"/>
    <lineage>
        <taxon>Bacteria</taxon>
        <taxon>Bacillati</taxon>
        <taxon>Actinomycetota</taxon>
        <taxon>Actinomycetes</taxon>
        <taxon>Micrococcales</taxon>
        <taxon>Intrasporangiaceae</taxon>
        <taxon>Nostocoides</taxon>
    </lineage>
</organism>
<reference evidence="2" key="1">
    <citation type="journal article" date="2019" name="Int. J. Syst. Evol. Microbiol.">
        <title>The Global Catalogue of Microorganisms (GCM) 10K type strain sequencing project: providing services to taxonomists for standard genome sequencing and annotation.</title>
        <authorList>
            <consortium name="The Broad Institute Genomics Platform"/>
            <consortium name="The Broad Institute Genome Sequencing Center for Infectious Disease"/>
            <person name="Wu L."/>
            <person name="Ma J."/>
        </authorList>
    </citation>
    <scope>NUCLEOTIDE SEQUENCE [LARGE SCALE GENOMIC DNA]</scope>
    <source>
        <strain evidence="2">JCM 15592</strain>
    </source>
</reference>
<name>A0ABP4Y299_9MICO</name>
<evidence type="ECO:0000313" key="2">
    <source>
        <dbReference type="Proteomes" id="UP001499938"/>
    </source>
</evidence>
<accession>A0ABP4Y299</accession>
<protein>
    <submittedName>
        <fullName evidence="1">Uncharacterized protein</fullName>
    </submittedName>
</protein>
<dbReference type="EMBL" id="BAAAPO010000038">
    <property type="protein sequence ID" value="GAA1799478.1"/>
    <property type="molecule type" value="Genomic_DNA"/>
</dbReference>
<proteinExistence type="predicted"/>
<keyword evidence="2" id="KW-1185">Reference proteome</keyword>
<sequence length="109" mass="12334">MESQQSIRQRARRRALDAATAARIRQAAKDQRVSRLAAKLDRALARREEAIERWDRRVGEVLIALTRGEGLTLDEAIAWAGVELPRRHAYRMRAAAESPYGEAEPTEPT</sequence>
<evidence type="ECO:0000313" key="1">
    <source>
        <dbReference type="EMBL" id="GAA1799478.1"/>
    </source>
</evidence>
<gene>
    <name evidence="1" type="ORF">GCM10009811_24250</name>
</gene>
<dbReference type="Proteomes" id="UP001499938">
    <property type="component" value="Unassembled WGS sequence"/>
</dbReference>